<keyword evidence="2" id="KW-1185">Reference proteome</keyword>
<name>A0A371FVG8_MUCPR</name>
<accession>A0A371FVG8</accession>
<evidence type="ECO:0000313" key="2">
    <source>
        <dbReference type="Proteomes" id="UP000257109"/>
    </source>
</evidence>
<comment type="caution">
    <text evidence="1">The sequence shown here is derived from an EMBL/GenBank/DDBJ whole genome shotgun (WGS) entry which is preliminary data.</text>
</comment>
<proteinExistence type="predicted"/>
<reference evidence="1" key="1">
    <citation type="submission" date="2018-05" db="EMBL/GenBank/DDBJ databases">
        <title>Draft genome of Mucuna pruriens seed.</title>
        <authorList>
            <person name="Nnadi N.E."/>
            <person name="Vos R."/>
            <person name="Hasami M.H."/>
            <person name="Devisetty U.K."/>
            <person name="Aguiy J.C."/>
        </authorList>
    </citation>
    <scope>NUCLEOTIDE SEQUENCE [LARGE SCALE GENOMIC DNA]</scope>
    <source>
        <strain evidence="1">JCA_2017</strain>
    </source>
</reference>
<sequence length="150" mass="17377">MAAELELRWPLRWITHVDDTIGPLLIGLLGCFLKGCWTIESVDREGVGWPRRLFWAEINSAYPVRGLINPNLIKVRFGIARVCPWAIRPRNNLGKLHAYDPERDRIFYRLIKSLRSSEVTNTSLNNIAFAYDITLKELAPLDILYQPWCI</sequence>
<gene>
    <name evidence="1" type="ORF">CR513_36957</name>
</gene>
<dbReference type="AlphaFoldDB" id="A0A371FVG8"/>
<dbReference type="EMBL" id="QJKJ01007676">
    <property type="protein sequence ID" value="RDX82272.1"/>
    <property type="molecule type" value="Genomic_DNA"/>
</dbReference>
<dbReference type="Proteomes" id="UP000257109">
    <property type="component" value="Unassembled WGS sequence"/>
</dbReference>
<evidence type="ECO:0000313" key="1">
    <source>
        <dbReference type="EMBL" id="RDX82272.1"/>
    </source>
</evidence>
<protein>
    <submittedName>
        <fullName evidence="1">Uncharacterized protein</fullName>
    </submittedName>
</protein>
<feature type="non-terminal residue" evidence="1">
    <location>
        <position position="1"/>
    </location>
</feature>
<organism evidence="1 2">
    <name type="scientific">Mucuna pruriens</name>
    <name type="common">Velvet bean</name>
    <name type="synonym">Dolichos pruriens</name>
    <dbReference type="NCBI Taxonomy" id="157652"/>
    <lineage>
        <taxon>Eukaryota</taxon>
        <taxon>Viridiplantae</taxon>
        <taxon>Streptophyta</taxon>
        <taxon>Embryophyta</taxon>
        <taxon>Tracheophyta</taxon>
        <taxon>Spermatophyta</taxon>
        <taxon>Magnoliopsida</taxon>
        <taxon>eudicotyledons</taxon>
        <taxon>Gunneridae</taxon>
        <taxon>Pentapetalae</taxon>
        <taxon>rosids</taxon>
        <taxon>fabids</taxon>
        <taxon>Fabales</taxon>
        <taxon>Fabaceae</taxon>
        <taxon>Papilionoideae</taxon>
        <taxon>50 kb inversion clade</taxon>
        <taxon>NPAAA clade</taxon>
        <taxon>indigoferoid/millettioid clade</taxon>
        <taxon>Phaseoleae</taxon>
        <taxon>Mucuna</taxon>
    </lineage>
</organism>